<evidence type="ECO:0000259" key="3">
    <source>
        <dbReference type="Pfam" id="PF20497"/>
    </source>
</evidence>
<proteinExistence type="predicted"/>
<dbReference type="Pfam" id="PF20497">
    <property type="entry name" value="SWI-SNF_Ssr4_C"/>
    <property type="match status" value="1"/>
</dbReference>
<dbReference type="InterPro" id="IPR013859">
    <property type="entry name" value="Ssr4_N"/>
</dbReference>
<dbReference type="InterPro" id="IPR046464">
    <property type="entry name" value="SWI-SNF_Ssr4_C"/>
</dbReference>
<feature type="domain" description="SWI/SNF and RSC complexes subunit Ssr4 N-terminal" evidence="2">
    <location>
        <begin position="6"/>
        <end position="212"/>
    </location>
</feature>
<reference evidence="4" key="1">
    <citation type="submission" date="2023-06" db="EMBL/GenBank/DDBJ databases">
        <title>Draft genome of Marssonina rosae.</title>
        <authorList>
            <person name="Cheng Q."/>
        </authorList>
    </citation>
    <scope>NUCLEOTIDE SEQUENCE</scope>
    <source>
        <strain evidence="4">R4</strain>
    </source>
</reference>
<dbReference type="Pfam" id="PF08549">
    <property type="entry name" value="SWI-SNF_Ssr4_N"/>
    <property type="match status" value="1"/>
</dbReference>
<dbReference type="GO" id="GO:0006338">
    <property type="term" value="P:chromatin remodeling"/>
    <property type="evidence" value="ECO:0007669"/>
    <property type="project" value="InterPro"/>
</dbReference>
<name>A0AAD9SUJ1_9HELO</name>
<feature type="region of interest" description="Disordered" evidence="1">
    <location>
        <begin position="507"/>
        <end position="675"/>
    </location>
</feature>
<evidence type="ECO:0000313" key="5">
    <source>
        <dbReference type="Proteomes" id="UP001285354"/>
    </source>
</evidence>
<feature type="compositionally biased region" description="Polar residues" evidence="1">
    <location>
        <begin position="598"/>
        <end position="609"/>
    </location>
</feature>
<evidence type="ECO:0000313" key="4">
    <source>
        <dbReference type="EMBL" id="KAK2623980.1"/>
    </source>
</evidence>
<sequence length="737" mass="79961">MNMQMQDPSQGIQRELQGHVHLVSTFRFPSLAHLHPDKVAEYLIGAPKIARDQAPFYWTYLDRPADGSVLLVWQSSSLGQDFPSDGYIWTPTESPFAIEVAGGYTLEMYQQKTGFAPNEPVATHSRRRYRLLPSRTASSNPAPDPALWIIHYTQCDPHDRVPSNVIPVDIRMQQIMNTRSYLQSHGQIVQKEFMLHDRNNWPSIGFPRGPPRGGPPMYGANAPPARMPQTMAYPAQQHPAGPPTKRARTQPSANQAAASTAAALEGDDEEDFTRGDFFDLMTPRDVSMARYKQNHEWMEEVLSSPYAIHQIIPTDLGLGMRGQLGSLTDGIFDAPYNPLRAYVPKQLDDPADKDPSKQAKGVFFTPYHSEDKDAPKEDVPKHVYVGRLDPKKAEEFRKRVDEQIVETNAEIERMKAKHAKRIAKFRKGSLISHAEKELRTAVDDPAETGPEVWRLEGRIEEDEEEEKSKVVTKAPPKVSDIVAQVEASVGRHAAAVKELIRIQDGGYEAAPNTGSPQGNAVPTPHGATPASQHGSAPVSHHGANGSQHSGVLVSDADMDASNSAASLPDQYRPGGHSSNVTPGTTSNFPTPQPHLQHHSSANTPSNLHTASPHPPPPGQEPSLSKVPSDSTGGDWVVVPPGGVSPPPASLPPQNQDQAPPPPDPTHAHLPEFHASPNDFAHLADLEGAAGYAGGGGDLGALGLDMDVDVDAGVGMEDSAFGEAFHGVETREEEGDGM</sequence>
<feature type="compositionally biased region" description="Low complexity" evidence="1">
    <location>
        <begin position="249"/>
        <end position="263"/>
    </location>
</feature>
<dbReference type="AlphaFoldDB" id="A0AAD9SUJ1"/>
<feature type="region of interest" description="Disordered" evidence="1">
    <location>
        <begin position="233"/>
        <end position="270"/>
    </location>
</feature>
<organism evidence="4 5">
    <name type="scientific">Diplocarpon rosae</name>
    <dbReference type="NCBI Taxonomy" id="946125"/>
    <lineage>
        <taxon>Eukaryota</taxon>
        <taxon>Fungi</taxon>
        <taxon>Dikarya</taxon>
        <taxon>Ascomycota</taxon>
        <taxon>Pezizomycotina</taxon>
        <taxon>Leotiomycetes</taxon>
        <taxon>Helotiales</taxon>
        <taxon>Drepanopezizaceae</taxon>
        <taxon>Diplocarpon</taxon>
    </lineage>
</organism>
<dbReference type="Proteomes" id="UP001285354">
    <property type="component" value="Unassembled WGS sequence"/>
</dbReference>
<comment type="caution">
    <text evidence="4">The sequence shown here is derived from an EMBL/GenBank/DDBJ whole genome shotgun (WGS) entry which is preliminary data.</text>
</comment>
<keyword evidence="5" id="KW-1185">Reference proteome</keyword>
<protein>
    <recommendedName>
        <fullName evidence="6">DUF1750-domain-containing protein</fullName>
    </recommendedName>
</protein>
<gene>
    <name evidence="4" type="ORF">QTJ16_006614</name>
</gene>
<dbReference type="EMBL" id="JAUBYV010000011">
    <property type="protein sequence ID" value="KAK2623980.1"/>
    <property type="molecule type" value="Genomic_DNA"/>
</dbReference>
<evidence type="ECO:0000256" key="1">
    <source>
        <dbReference type="SAM" id="MobiDB-lite"/>
    </source>
</evidence>
<feature type="compositionally biased region" description="Polar residues" evidence="1">
    <location>
        <begin position="621"/>
        <end position="631"/>
    </location>
</feature>
<evidence type="ECO:0000259" key="2">
    <source>
        <dbReference type="Pfam" id="PF08549"/>
    </source>
</evidence>
<feature type="domain" description="SWI/SNF and RSC complexes subunit Ssr4 C-terminal" evidence="3">
    <location>
        <begin position="267"/>
        <end position="731"/>
    </location>
</feature>
<evidence type="ECO:0008006" key="6">
    <source>
        <dbReference type="Google" id="ProtNLM"/>
    </source>
</evidence>
<accession>A0AAD9SUJ1</accession>
<feature type="compositionally biased region" description="Polar residues" evidence="1">
    <location>
        <begin position="576"/>
        <end position="589"/>
    </location>
</feature>